<organism evidence="2 3">
    <name type="scientific">Conoideocrella luteorostrata</name>
    <dbReference type="NCBI Taxonomy" id="1105319"/>
    <lineage>
        <taxon>Eukaryota</taxon>
        <taxon>Fungi</taxon>
        <taxon>Dikarya</taxon>
        <taxon>Ascomycota</taxon>
        <taxon>Pezizomycotina</taxon>
        <taxon>Sordariomycetes</taxon>
        <taxon>Hypocreomycetidae</taxon>
        <taxon>Hypocreales</taxon>
        <taxon>Clavicipitaceae</taxon>
        <taxon>Conoideocrella</taxon>
    </lineage>
</organism>
<dbReference type="EMBL" id="JASWJB010000083">
    <property type="protein sequence ID" value="KAK2600078.1"/>
    <property type="molecule type" value="Genomic_DNA"/>
</dbReference>
<sequence length="913" mass="102751">MDHLARPRADLVCITGGGDVGTEDHAHSFKVLFLHNNDFRYDSSQFADLPVEKLIGDDDRAVASCIQSWLFFGLMNELFVTTCGIDYDWRDFVQTEPGGAYSVINTSKLDTLIYLWHAREADEPAADKFERLDRIVLLLMKAQGMVSTLRDLPPPITAETNLDNPADPGYPVVAAVLLSVKILGMTLCEALPTVYSDFVPVAGAEREPLYSIDTTSTQGQLLTKVEFHSSHDSDPIVSQLLERAGYCPYQAETCDREYLSQGNLGLRWYLTFLDRRNIPGDHSKCTTEVCVGYQMDEATYETKHFMGQDCACEPISLSHGYGTNLVLDCIRRGGTPLIQFDRPYLRIFQMGVDEGPPPPYVAISHVWSEGMGNPRENALPQCQMSILQYAASNACPDVENIHFWIDTLCVPVGCEEERTQEIKKMAGIFSAAEKVVVLDRSLMEASSNTYREEVLLRIWRSPWASRLWTLQEGRLSKSLSFFFADKFFELQHVGVENALAWHNDAIYYQTDLPSWMERYKKAGDPMCYRMIECGAKLDDPGSVDALEKVQQLETCAPKTAPIAPTEVVSTSLVSRLKRCHKRFRDKIQRRRVPDLETPIARARAREIPPLAKSFVSRINRYNKYRVVRLMANNSFQSIGSLPPSHRYSSGSTAAELFHLMLASLTTRSLTRPEDEAVCLATTLGTDLGPMLRESSPDERMRVLLTSVGTLPLGILFVDSERLRDENARWIPRTLLRRGARNAEGTCVCQPDGRLLYQGIGLISTRPFTINKEKSYFIIAAADGNQYFVGIQPQPRLEIDNVEKTYLIIPSRPPLARDRIPQRVAIVSLSPEQGTQGVLSLVQEIQTRYEFTAWLFDLMPPGSSDSSNWVLGGSQTGEYQIWQPPKKHSWRLDLDTIDTISYDSIAKDCKVLIG</sequence>
<dbReference type="Pfam" id="PF06985">
    <property type="entry name" value="HET"/>
    <property type="match status" value="1"/>
</dbReference>
<evidence type="ECO:0000313" key="2">
    <source>
        <dbReference type="EMBL" id="KAK2600078.1"/>
    </source>
</evidence>
<name>A0AAJ0CPW7_9HYPO</name>
<proteinExistence type="predicted"/>
<dbReference type="AlphaFoldDB" id="A0AAJ0CPW7"/>
<gene>
    <name evidence="2" type="ORF">QQS21_005164</name>
</gene>
<protein>
    <recommendedName>
        <fullName evidence="1">Heterokaryon incompatibility domain-containing protein</fullName>
    </recommendedName>
</protein>
<dbReference type="PANTHER" id="PTHR39596:SF2">
    <property type="entry name" value="HET DOMAIN PROTEIN (AFU_ORTHOLOGUE AFUA_1G17550)-RELATED"/>
    <property type="match status" value="1"/>
</dbReference>
<dbReference type="InterPro" id="IPR010730">
    <property type="entry name" value="HET"/>
</dbReference>
<dbReference type="Proteomes" id="UP001251528">
    <property type="component" value="Unassembled WGS sequence"/>
</dbReference>
<comment type="caution">
    <text evidence="2">The sequence shown here is derived from an EMBL/GenBank/DDBJ whole genome shotgun (WGS) entry which is preliminary data.</text>
</comment>
<reference evidence="2" key="1">
    <citation type="submission" date="2023-06" db="EMBL/GenBank/DDBJ databases">
        <title>Conoideocrella luteorostrata (Hypocreales: Clavicipitaceae), a potential biocontrol fungus for elongate hemlock scale in United States Christmas tree production areas.</title>
        <authorList>
            <person name="Barrett H."/>
            <person name="Lovett B."/>
            <person name="Macias A.M."/>
            <person name="Stajich J.E."/>
            <person name="Kasson M.T."/>
        </authorList>
    </citation>
    <scope>NUCLEOTIDE SEQUENCE</scope>
    <source>
        <strain evidence="2">ARSEF 14590</strain>
    </source>
</reference>
<evidence type="ECO:0000313" key="3">
    <source>
        <dbReference type="Proteomes" id="UP001251528"/>
    </source>
</evidence>
<feature type="domain" description="Heterokaryon incompatibility" evidence="1">
    <location>
        <begin position="360"/>
        <end position="439"/>
    </location>
</feature>
<keyword evidence="3" id="KW-1185">Reference proteome</keyword>
<evidence type="ECO:0000259" key="1">
    <source>
        <dbReference type="Pfam" id="PF06985"/>
    </source>
</evidence>
<dbReference type="PANTHER" id="PTHR39596">
    <property type="match status" value="1"/>
</dbReference>
<accession>A0AAJ0CPW7</accession>